<dbReference type="InterPro" id="IPR019236">
    <property type="entry name" value="APP1_cat"/>
</dbReference>
<organism evidence="3 4">
    <name type="scientific">Alienimonas californiensis</name>
    <dbReference type="NCBI Taxonomy" id="2527989"/>
    <lineage>
        <taxon>Bacteria</taxon>
        <taxon>Pseudomonadati</taxon>
        <taxon>Planctomycetota</taxon>
        <taxon>Planctomycetia</taxon>
        <taxon>Planctomycetales</taxon>
        <taxon>Planctomycetaceae</taxon>
        <taxon>Alienimonas</taxon>
    </lineage>
</organism>
<reference evidence="3 4" key="1">
    <citation type="submission" date="2019-02" db="EMBL/GenBank/DDBJ databases">
        <title>Deep-cultivation of Planctomycetes and their phenomic and genomic characterization uncovers novel biology.</title>
        <authorList>
            <person name="Wiegand S."/>
            <person name="Jogler M."/>
            <person name="Boedeker C."/>
            <person name="Pinto D."/>
            <person name="Vollmers J."/>
            <person name="Rivas-Marin E."/>
            <person name="Kohn T."/>
            <person name="Peeters S.H."/>
            <person name="Heuer A."/>
            <person name="Rast P."/>
            <person name="Oberbeckmann S."/>
            <person name="Bunk B."/>
            <person name="Jeske O."/>
            <person name="Meyerdierks A."/>
            <person name="Storesund J.E."/>
            <person name="Kallscheuer N."/>
            <person name="Luecker S."/>
            <person name="Lage O.M."/>
            <person name="Pohl T."/>
            <person name="Merkel B.J."/>
            <person name="Hornburger P."/>
            <person name="Mueller R.-W."/>
            <person name="Bruemmer F."/>
            <person name="Labrenz M."/>
            <person name="Spormann A.M."/>
            <person name="Op den Camp H."/>
            <person name="Overmann J."/>
            <person name="Amann R."/>
            <person name="Jetten M.S.M."/>
            <person name="Mascher T."/>
            <person name="Medema M.H."/>
            <person name="Devos D.P."/>
            <person name="Kaster A.-K."/>
            <person name="Ovreas L."/>
            <person name="Rohde M."/>
            <person name="Galperin M.Y."/>
            <person name="Jogler C."/>
        </authorList>
    </citation>
    <scope>NUCLEOTIDE SEQUENCE [LARGE SCALE GENOMIC DNA]</scope>
    <source>
        <strain evidence="3 4">CA12</strain>
    </source>
</reference>
<name>A0A517PCM2_9PLAN</name>
<evidence type="ECO:0000313" key="4">
    <source>
        <dbReference type="Proteomes" id="UP000318741"/>
    </source>
</evidence>
<keyword evidence="4" id="KW-1185">Reference proteome</keyword>
<evidence type="ECO:0000313" key="3">
    <source>
        <dbReference type="EMBL" id="QDT17120.1"/>
    </source>
</evidence>
<gene>
    <name evidence="3" type="ORF">CA12_32320</name>
</gene>
<feature type="region of interest" description="Disordered" evidence="1">
    <location>
        <begin position="385"/>
        <end position="405"/>
    </location>
</feature>
<feature type="domain" description="Phosphatidate phosphatase APP1 catalytic" evidence="2">
    <location>
        <begin position="163"/>
        <end position="333"/>
    </location>
</feature>
<dbReference type="GO" id="GO:0008195">
    <property type="term" value="F:phosphatidate phosphatase activity"/>
    <property type="evidence" value="ECO:0007669"/>
    <property type="project" value="InterPro"/>
</dbReference>
<evidence type="ECO:0000256" key="1">
    <source>
        <dbReference type="SAM" id="MobiDB-lite"/>
    </source>
</evidence>
<dbReference type="AlphaFoldDB" id="A0A517PCM2"/>
<dbReference type="PANTHER" id="PTHR28208">
    <property type="entry name" value="PHOSPHATIDATE PHOSPHATASE APP1"/>
    <property type="match status" value="1"/>
</dbReference>
<evidence type="ECO:0000259" key="2">
    <source>
        <dbReference type="Pfam" id="PF09949"/>
    </source>
</evidence>
<dbReference type="Pfam" id="PF09949">
    <property type="entry name" value="APP1_cat"/>
    <property type="match status" value="1"/>
</dbReference>
<dbReference type="Proteomes" id="UP000318741">
    <property type="component" value="Chromosome"/>
</dbReference>
<accession>A0A517PCM2</accession>
<proteinExistence type="predicted"/>
<dbReference type="KEGG" id="acaf:CA12_32320"/>
<dbReference type="EMBL" id="CP036265">
    <property type="protein sequence ID" value="QDT17120.1"/>
    <property type="molecule type" value="Genomic_DNA"/>
</dbReference>
<sequence length="405" mass="45147">MPSGSLPSADQLKRAAQILEGRYDLLKRNVKAAVGFRRPLKIQTYRGFGSAKDVRVSGRVLEDKPVHDPAEEDPWWRNLTAMYHHWQTDEVSGCRVACEFAGHRQTALSDEEGYFEFRFRPTRPLPTGVYHTATLSLPPQAIRQGGPVFATAFNLVPAADAGFGIISDMDDTVIRSYASNFWKIARLTLLKNARTRLPFEGVSAFYNALAAGPTGDWSRSPASLEPEDDPVAPPNPIYYVSSSAWNLYELFRVFLRVNGLPDGPILLRDMGVDSKQFVAGGHDHKLEKIERIMDSTGDLPFVLIGDSGQDDPKLYRDAVREYPGRVKAVYIRDVRDRTRFDVRRIAKEVSDEGVPMVLVPDTVAAANHAADLGLIAPRHLPGIREDRRGDRLDATGHAVERQETV</sequence>
<dbReference type="PANTHER" id="PTHR28208:SF3">
    <property type="entry name" value="PHOSPHATIDATE PHOSPHATASE APP1"/>
    <property type="match status" value="1"/>
</dbReference>
<dbReference type="InterPro" id="IPR052935">
    <property type="entry name" value="Mg2+_PAP"/>
</dbReference>
<protein>
    <recommendedName>
        <fullName evidence="2">Phosphatidate phosphatase APP1 catalytic domain-containing protein</fullName>
    </recommendedName>
</protein>